<dbReference type="AlphaFoldDB" id="V6HIT9"/>
<evidence type="ECO:0000313" key="3">
    <source>
        <dbReference type="EMBL" id="EQA36680.1"/>
    </source>
</evidence>
<protein>
    <submittedName>
        <fullName evidence="3">Putative membrane protein</fullName>
    </submittedName>
</protein>
<feature type="transmembrane region" description="Helical" evidence="1">
    <location>
        <begin position="190"/>
        <end position="208"/>
    </location>
</feature>
<feature type="transmembrane region" description="Helical" evidence="1">
    <location>
        <begin position="98"/>
        <end position="119"/>
    </location>
</feature>
<dbReference type="Pfam" id="PF16927">
    <property type="entry name" value="HisKA_7TM"/>
    <property type="match status" value="1"/>
</dbReference>
<name>V6HIT9_9LEPT</name>
<keyword evidence="1" id="KW-1133">Transmembrane helix</keyword>
<comment type="caution">
    <text evidence="3">The sequence shown here is derived from an EMBL/GenBank/DDBJ whole genome shotgun (WGS) entry which is preliminary data.</text>
</comment>
<evidence type="ECO:0000313" key="4">
    <source>
        <dbReference type="Proteomes" id="UP000018719"/>
    </source>
</evidence>
<dbReference type="STRING" id="1049790.LEP1GSC047_2876"/>
<feature type="transmembrane region" description="Helical" evidence="1">
    <location>
        <begin position="57"/>
        <end position="78"/>
    </location>
</feature>
<proteinExistence type="predicted"/>
<reference evidence="3 4" key="1">
    <citation type="submission" date="2013-05" db="EMBL/GenBank/DDBJ databases">
        <authorList>
            <person name="Harkins D.M."/>
            <person name="Durkin A.S."/>
            <person name="Brinkac L.M."/>
            <person name="Haft D.H."/>
            <person name="Selengut J.D."/>
            <person name="Sanka R."/>
            <person name="DePew J."/>
            <person name="Purushe J."/>
            <person name="Hartskeerl R.A."/>
            <person name="Ahmed A."/>
            <person name="van der Linden H."/>
            <person name="Goris M.G.A."/>
            <person name="Vinetz J.M."/>
            <person name="Sutton G.G."/>
            <person name="Nierman W.C."/>
            <person name="Fouts D.E."/>
        </authorList>
    </citation>
    <scope>NUCLEOTIDE SEQUENCE [LARGE SCALE GENOMIC DNA]</scope>
    <source>
        <strain evidence="3 4">10</strain>
    </source>
</reference>
<feature type="transmembrane region" description="Helical" evidence="1">
    <location>
        <begin position="165"/>
        <end position="185"/>
    </location>
</feature>
<dbReference type="EMBL" id="AHMM02000017">
    <property type="protein sequence ID" value="EQA36680.1"/>
    <property type="molecule type" value="Genomic_DNA"/>
</dbReference>
<dbReference type="InterPro" id="IPR031621">
    <property type="entry name" value="HisKA_7TM"/>
</dbReference>
<accession>V6HIT9</accession>
<feature type="transmembrane region" description="Helical" evidence="1">
    <location>
        <begin position="28"/>
        <end position="45"/>
    </location>
</feature>
<dbReference type="RefSeq" id="WP_010417955.1">
    <property type="nucleotide sequence ID" value="NZ_AHMM02000017.1"/>
</dbReference>
<feature type="transmembrane region" description="Helical" evidence="1">
    <location>
        <begin position="131"/>
        <end position="153"/>
    </location>
</feature>
<sequence length="304" mass="34520">MALLSSILLFFSAYLFYKWSERNDLCKAYAVLTFCLSLWCLFLFLGQVHFSAPIRILIANVTPIPTLFVPSLATYIVINYTRPDNLLSLPKILSAVQSLAVIGLSIFCLLGDVSPAYFVGNEVLFGAGTAYYFLVGYIYFSLFAVLGVISYNLFFGNYFVRLHSLYLFVGILFASVLSAIFVVFLPLLGIYLNSLGAIGMLGFLWFSWIPVTKYRLFSTELIDFGKDFRNPKFSSILIAINRFLLNTLDPKAFKEICDRFETARMEEVNVLQAEMLLESTYSREESISSHIRKYAKKVTHLFMG</sequence>
<keyword evidence="1" id="KW-0472">Membrane</keyword>
<keyword evidence="1" id="KW-0812">Transmembrane</keyword>
<evidence type="ECO:0000256" key="1">
    <source>
        <dbReference type="SAM" id="Phobius"/>
    </source>
</evidence>
<feature type="domain" description="Histidine kinase N-terminal 7TM region" evidence="2">
    <location>
        <begin position="3"/>
        <end position="218"/>
    </location>
</feature>
<gene>
    <name evidence="3" type="ORF">LEP1GSC047_2876</name>
</gene>
<evidence type="ECO:0000259" key="2">
    <source>
        <dbReference type="Pfam" id="PF16927"/>
    </source>
</evidence>
<organism evidence="3 4">
    <name type="scientific">Leptospira inadai serovar Lyme str. 10</name>
    <dbReference type="NCBI Taxonomy" id="1049790"/>
    <lineage>
        <taxon>Bacteria</taxon>
        <taxon>Pseudomonadati</taxon>
        <taxon>Spirochaetota</taxon>
        <taxon>Spirochaetia</taxon>
        <taxon>Leptospirales</taxon>
        <taxon>Leptospiraceae</taxon>
        <taxon>Leptospira</taxon>
    </lineage>
</organism>
<dbReference type="Proteomes" id="UP000018719">
    <property type="component" value="Unassembled WGS sequence"/>
</dbReference>